<keyword evidence="9" id="KW-1185">Reference proteome</keyword>
<evidence type="ECO:0000256" key="2">
    <source>
        <dbReference type="ARBA" id="ARBA00022692"/>
    </source>
</evidence>
<dbReference type="AlphaFoldDB" id="A0AA38HA26"/>
<evidence type="ECO:0000256" key="1">
    <source>
        <dbReference type="ARBA" id="ARBA00004448"/>
    </source>
</evidence>
<name>A0AA38HA26_9TREE</name>
<reference evidence="8" key="1">
    <citation type="journal article" date="2022" name="G3 (Bethesda)">
        <title>High quality genome of the basidiomycete yeast Dioszegia hungarica PDD-24b-2 isolated from cloud water.</title>
        <authorList>
            <person name="Jarrige D."/>
            <person name="Haridas S."/>
            <person name="Bleykasten-Grosshans C."/>
            <person name="Joly M."/>
            <person name="Nadalig T."/>
            <person name="Sancelme M."/>
            <person name="Vuilleumier S."/>
            <person name="Grigoriev I.V."/>
            <person name="Amato P."/>
            <person name="Bringel F."/>
        </authorList>
    </citation>
    <scope>NUCLEOTIDE SEQUENCE</scope>
    <source>
        <strain evidence="8">PDD-24b-2</strain>
    </source>
</reference>
<keyword evidence="6" id="KW-0472">Membrane</keyword>
<evidence type="ECO:0000256" key="5">
    <source>
        <dbReference type="ARBA" id="ARBA00023128"/>
    </source>
</evidence>
<dbReference type="GO" id="GO:0006120">
    <property type="term" value="P:mitochondrial electron transport, NADH to ubiquinone"/>
    <property type="evidence" value="ECO:0007669"/>
    <property type="project" value="InterPro"/>
</dbReference>
<protein>
    <recommendedName>
        <fullName evidence="10">NADH-ubiquinone oxidoreductase subunit B14.7</fullName>
    </recommendedName>
</protein>
<organism evidence="8 9">
    <name type="scientific">Dioszegia hungarica</name>
    <dbReference type="NCBI Taxonomy" id="4972"/>
    <lineage>
        <taxon>Eukaryota</taxon>
        <taxon>Fungi</taxon>
        <taxon>Dikarya</taxon>
        <taxon>Basidiomycota</taxon>
        <taxon>Agaricomycotina</taxon>
        <taxon>Tremellomycetes</taxon>
        <taxon>Tremellales</taxon>
        <taxon>Bulleribasidiaceae</taxon>
        <taxon>Dioszegia</taxon>
    </lineage>
</organism>
<keyword evidence="5" id="KW-0496">Mitochondrion</keyword>
<sequence>MTISSPLLPPLPARSSSSKSFFAPSPLEHTFHPHSPLSLAARVTMQSAGVGLLVSAVQNALERHDKGAMGIVTRTGGTIGFFTAMGFTFAFTEAQVANWRESDDALNGAAGGCAAGFIAGVRAKSLPMAFGACAAMGTMIGTFSYAGNSLTGTDRQSVPRPEREERRRAFFKPRKAAEEAVAA</sequence>
<proteinExistence type="predicted"/>
<keyword evidence="3" id="KW-0999">Mitochondrion inner membrane</keyword>
<dbReference type="Proteomes" id="UP001164286">
    <property type="component" value="Unassembled WGS sequence"/>
</dbReference>
<accession>A0AA38HA26</accession>
<keyword evidence="4" id="KW-1133">Transmembrane helix</keyword>
<evidence type="ECO:0000256" key="3">
    <source>
        <dbReference type="ARBA" id="ARBA00022792"/>
    </source>
</evidence>
<dbReference type="GeneID" id="77732435"/>
<gene>
    <name evidence="8" type="ORF">MKK02DRAFT_45088</name>
</gene>
<dbReference type="PANTHER" id="PTHR21382:SF1">
    <property type="entry name" value="NADH DEHYDROGENASE [UBIQUINONE] 1 ALPHA SUBCOMPLEX SUBUNIT 11"/>
    <property type="match status" value="1"/>
</dbReference>
<dbReference type="InterPro" id="IPR039205">
    <property type="entry name" value="NDUFA11"/>
</dbReference>
<keyword evidence="2" id="KW-0812">Transmembrane</keyword>
<comment type="subcellular location">
    <subcellularLocation>
        <location evidence="1">Mitochondrion inner membrane</location>
        <topology evidence="1">Multi-pass membrane protein</topology>
    </subcellularLocation>
</comment>
<dbReference type="GO" id="GO:0005743">
    <property type="term" value="C:mitochondrial inner membrane"/>
    <property type="evidence" value="ECO:0007669"/>
    <property type="project" value="UniProtKB-SubCell"/>
</dbReference>
<feature type="region of interest" description="Disordered" evidence="7">
    <location>
        <begin position="151"/>
        <end position="183"/>
    </location>
</feature>
<evidence type="ECO:0000256" key="6">
    <source>
        <dbReference type="ARBA" id="ARBA00023136"/>
    </source>
</evidence>
<evidence type="ECO:0000256" key="7">
    <source>
        <dbReference type="SAM" id="MobiDB-lite"/>
    </source>
</evidence>
<dbReference type="EMBL" id="JAKWFO010000005">
    <property type="protein sequence ID" value="KAI9636380.1"/>
    <property type="molecule type" value="Genomic_DNA"/>
</dbReference>
<dbReference type="PANTHER" id="PTHR21382">
    <property type="entry name" value="NADH-UBIQUINONE OXIDOREDUCTASE SUBUNIT"/>
    <property type="match status" value="1"/>
</dbReference>
<evidence type="ECO:0000256" key="4">
    <source>
        <dbReference type="ARBA" id="ARBA00022989"/>
    </source>
</evidence>
<evidence type="ECO:0008006" key="10">
    <source>
        <dbReference type="Google" id="ProtNLM"/>
    </source>
</evidence>
<evidence type="ECO:0000313" key="9">
    <source>
        <dbReference type="Proteomes" id="UP001164286"/>
    </source>
</evidence>
<dbReference type="GO" id="GO:0045271">
    <property type="term" value="C:respiratory chain complex I"/>
    <property type="evidence" value="ECO:0007669"/>
    <property type="project" value="InterPro"/>
</dbReference>
<evidence type="ECO:0000313" key="8">
    <source>
        <dbReference type="EMBL" id="KAI9636380.1"/>
    </source>
</evidence>
<comment type="caution">
    <text evidence="8">The sequence shown here is derived from an EMBL/GenBank/DDBJ whole genome shotgun (WGS) entry which is preliminary data.</text>
</comment>
<dbReference type="RefSeq" id="XP_052946157.1">
    <property type="nucleotide sequence ID" value="XM_053093230.1"/>
</dbReference>